<comment type="caution">
    <text evidence="1">The sequence shown here is derived from an EMBL/GenBank/DDBJ whole genome shotgun (WGS) entry which is preliminary data.</text>
</comment>
<dbReference type="VEuPathDB" id="FungiDB:MPH_10205"/>
<dbReference type="eggNOG" id="ENOG502SIXG">
    <property type="taxonomic scope" value="Eukaryota"/>
</dbReference>
<reference evidence="1 2" key="1">
    <citation type="journal article" date="2012" name="BMC Genomics">
        <title>Tools to kill: Genome of one of the most destructive plant pathogenic fungi Macrophomina phaseolina.</title>
        <authorList>
            <person name="Islam M.S."/>
            <person name="Haque M.S."/>
            <person name="Islam M.M."/>
            <person name="Emdad E.M."/>
            <person name="Halim A."/>
            <person name="Hossen Q.M.M."/>
            <person name="Hossain M.Z."/>
            <person name="Ahmed B."/>
            <person name="Rahim S."/>
            <person name="Rahman M.S."/>
            <person name="Alam M.M."/>
            <person name="Hou S."/>
            <person name="Wan X."/>
            <person name="Saito J.A."/>
            <person name="Alam M."/>
        </authorList>
    </citation>
    <scope>NUCLEOTIDE SEQUENCE [LARGE SCALE GENOMIC DNA]</scope>
    <source>
        <strain evidence="1 2">MS6</strain>
    </source>
</reference>
<dbReference type="OrthoDB" id="3862662at2759"/>
<sequence length="158" mass="17672">MTLNSFKTVLEQQTAGNSKLSSTGLVLANTGLLLILERGSRASGTDSERNRCRVESTAGLATLIEDMMKLFTGPEENTAAIDVQTTSPFALYLTYKIAAIATVRLQSGLDPESSLRRVRILRRTLKLMSRRWLAAERYLRLLDEDTTPRMLKLIEHDD</sequence>
<proteinExistence type="predicted"/>
<accession>K2QS00</accession>
<gene>
    <name evidence="1" type="ORF">MPH_10205</name>
</gene>
<organism evidence="1 2">
    <name type="scientific">Macrophomina phaseolina (strain MS6)</name>
    <name type="common">Charcoal rot fungus</name>
    <dbReference type="NCBI Taxonomy" id="1126212"/>
    <lineage>
        <taxon>Eukaryota</taxon>
        <taxon>Fungi</taxon>
        <taxon>Dikarya</taxon>
        <taxon>Ascomycota</taxon>
        <taxon>Pezizomycotina</taxon>
        <taxon>Dothideomycetes</taxon>
        <taxon>Dothideomycetes incertae sedis</taxon>
        <taxon>Botryosphaeriales</taxon>
        <taxon>Botryosphaeriaceae</taxon>
        <taxon>Macrophomina</taxon>
    </lineage>
</organism>
<dbReference type="EMBL" id="AHHD01000443">
    <property type="protein sequence ID" value="EKG12661.1"/>
    <property type="molecule type" value="Genomic_DNA"/>
</dbReference>
<dbReference type="Proteomes" id="UP000007129">
    <property type="component" value="Unassembled WGS sequence"/>
</dbReference>
<dbReference type="AlphaFoldDB" id="K2QS00"/>
<evidence type="ECO:0000313" key="1">
    <source>
        <dbReference type="EMBL" id="EKG12661.1"/>
    </source>
</evidence>
<dbReference type="InParanoid" id="K2QS00"/>
<protein>
    <submittedName>
        <fullName evidence="1">Uncharacterized protein</fullName>
    </submittedName>
</protein>
<dbReference type="STRING" id="1126212.K2QS00"/>
<name>K2QS00_MACPH</name>
<evidence type="ECO:0000313" key="2">
    <source>
        <dbReference type="Proteomes" id="UP000007129"/>
    </source>
</evidence>
<dbReference type="HOGENOM" id="CLU_1669716_0_0_1"/>